<keyword evidence="1" id="KW-0732">Signal</keyword>
<feature type="signal peptide" evidence="1">
    <location>
        <begin position="1"/>
        <end position="35"/>
    </location>
</feature>
<accession>A0A518DXH9</accession>
<sequence length="418" mass="45804" precursor="true">MRNCNFWRVMRPLQRSRCAAFAILSLMYLAPAALAADIMASQEYALKSPRSRDPVLGGPRDKVVVTVWIPESVNVIRGAICNPFSKGDKVSGHWQAACRHWQFAYVQVDFDAVKKEEHELLFTGLTDLARQMEHPELEHVPLCFLGMSRGGGMSMQLAELRPQRTIASVPVCLEVGPASDATRKIPVLTVFGEKDGSQMSRLLEKLPVQRAESAQWSIAVQWGRGHEFGQANNLSFVFLDDVIARRLPPEVTAGQPVPLREIPVADGWLGDVASWSKGGRRPPIGALADYSGDLGRACWFPSQRAAATWQAFVSASKDVKLTSPAGLGDGQKFASHEAGKPVSVVISVAQGLQPAKVELWDAGQRLDERTSAPWNFEIKLPAGIHALYAVAYPDGQAERCSRPHTIVVTTQHAAQEKK</sequence>
<dbReference type="Gene3D" id="2.60.40.10">
    <property type="entry name" value="Immunoglobulins"/>
    <property type="match status" value="1"/>
</dbReference>
<organism evidence="2 3">
    <name type="scientific">Lignipirellula cremea</name>
    <dbReference type="NCBI Taxonomy" id="2528010"/>
    <lineage>
        <taxon>Bacteria</taxon>
        <taxon>Pseudomonadati</taxon>
        <taxon>Planctomycetota</taxon>
        <taxon>Planctomycetia</taxon>
        <taxon>Pirellulales</taxon>
        <taxon>Pirellulaceae</taxon>
        <taxon>Lignipirellula</taxon>
    </lineage>
</organism>
<proteinExistence type="predicted"/>
<dbReference type="InterPro" id="IPR013783">
    <property type="entry name" value="Ig-like_fold"/>
</dbReference>
<dbReference type="Gene3D" id="3.40.50.1820">
    <property type="entry name" value="alpha/beta hydrolase"/>
    <property type="match status" value="1"/>
</dbReference>
<dbReference type="SUPFAM" id="SSF53474">
    <property type="entry name" value="alpha/beta-Hydrolases"/>
    <property type="match status" value="1"/>
</dbReference>
<keyword evidence="3" id="KW-1185">Reference proteome</keyword>
<gene>
    <name evidence="2" type="ORF">Pla8534_43580</name>
</gene>
<name>A0A518DXH9_9BACT</name>
<dbReference type="Proteomes" id="UP000317648">
    <property type="component" value="Chromosome"/>
</dbReference>
<protein>
    <recommendedName>
        <fullName evidence="4">Alpha/beta hydrolase family protein</fullName>
    </recommendedName>
</protein>
<evidence type="ECO:0000313" key="2">
    <source>
        <dbReference type="EMBL" id="QDU96537.1"/>
    </source>
</evidence>
<dbReference type="KEGG" id="lcre:Pla8534_43580"/>
<dbReference type="InterPro" id="IPR029058">
    <property type="entry name" value="AB_hydrolase_fold"/>
</dbReference>
<reference evidence="2 3" key="1">
    <citation type="submission" date="2019-02" db="EMBL/GenBank/DDBJ databases">
        <title>Deep-cultivation of Planctomycetes and their phenomic and genomic characterization uncovers novel biology.</title>
        <authorList>
            <person name="Wiegand S."/>
            <person name="Jogler M."/>
            <person name="Boedeker C."/>
            <person name="Pinto D."/>
            <person name="Vollmers J."/>
            <person name="Rivas-Marin E."/>
            <person name="Kohn T."/>
            <person name="Peeters S.H."/>
            <person name="Heuer A."/>
            <person name="Rast P."/>
            <person name="Oberbeckmann S."/>
            <person name="Bunk B."/>
            <person name="Jeske O."/>
            <person name="Meyerdierks A."/>
            <person name="Storesund J.E."/>
            <person name="Kallscheuer N."/>
            <person name="Luecker S."/>
            <person name="Lage O.M."/>
            <person name="Pohl T."/>
            <person name="Merkel B.J."/>
            <person name="Hornburger P."/>
            <person name="Mueller R.-W."/>
            <person name="Bruemmer F."/>
            <person name="Labrenz M."/>
            <person name="Spormann A.M."/>
            <person name="Op den Camp H."/>
            <person name="Overmann J."/>
            <person name="Amann R."/>
            <person name="Jetten M.S.M."/>
            <person name="Mascher T."/>
            <person name="Medema M.H."/>
            <person name="Devos D.P."/>
            <person name="Kaster A.-K."/>
            <person name="Ovreas L."/>
            <person name="Rohde M."/>
            <person name="Galperin M.Y."/>
            <person name="Jogler C."/>
        </authorList>
    </citation>
    <scope>NUCLEOTIDE SEQUENCE [LARGE SCALE GENOMIC DNA]</scope>
    <source>
        <strain evidence="2 3">Pla85_3_4</strain>
    </source>
</reference>
<evidence type="ECO:0000313" key="3">
    <source>
        <dbReference type="Proteomes" id="UP000317648"/>
    </source>
</evidence>
<dbReference type="AlphaFoldDB" id="A0A518DXH9"/>
<evidence type="ECO:0000256" key="1">
    <source>
        <dbReference type="SAM" id="SignalP"/>
    </source>
</evidence>
<dbReference type="EMBL" id="CP036433">
    <property type="protein sequence ID" value="QDU96537.1"/>
    <property type="molecule type" value="Genomic_DNA"/>
</dbReference>
<feature type="chain" id="PRO_5022001596" description="Alpha/beta hydrolase family protein" evidence="1">
    <location>
        <begin position="36"/>
        <end position="418"/>
    </location>
</feature>
<evidence type="ECO:0008006" key="4">
    <source>
        <dbReference type="Google" id="ProtNLM"/>
    </source>
</evidence>